<evidence type="ECO:0000313" key="8">
    <source>
        <dbReference type="EMBL" id="PDP58592.1"/>
    </source>
</evidence>
<comment type="caution">
    <text evidence="8">The sequence shown here is derived from an EMBL/GenBank/DDBJ whole genome shotgun (WGS) entry which is preliminary data.</text>
</comment>
<organism evidence="8 9">
    <name type="scientific">Prevotella intermedia</name>
    <dbReference type="NCBI Taxonomy" id="28131"/>
    <lineage>
        <taxon>Bacteria</taxon>
        <taxon>Pseudomonadati</taxon>
        <taxon>Bacteroidota</taxon>
        <taxon>Bacteroidia</taxon>
        <taxon>Bacteroidales</taxon>
        <taxon>Prevotellaceae</taxon>
        <taxon>Prevotella</taxon>
    </lineage>
</organism>
<name>A0A2A6ED94_PREIN</name>
<protein>
    <recommendedName>
        <fullName evidence="7">Bacterial surface antigen (D15) domain-containing protein</fullName>
    </recommendedName>
</protein>
<evidence type="ECO:0000313" key="9">
    <source>
        <dbReference type="Proteomes" id="UP000219058"/>
    </source>
</evidence>
<keyword evidence="2" id="KW-0812">Transmembrane</keyword>
<dbReference type="Gene3D" id="2.40.160.50">
    <property type="entry name" value="membrane protein fhac: a member of the omp85/tpsb transporter family"/>
    <property type="match status" value="1"/>
</dbReference>
<dbReference type="AlphaFoldDB" id="A0A2A6ED94"/>
<dbReference type="EMBL" id="NSLY01000040">
    <property type="protein sequence ID" value="PDP58592.1"/>
    <property type="molecule type" value="Genomic_DNA"/>
</dbReference>
<gene>
    <name evidence="8" type="ORF">CLI71_11100</name>
</gene>
<dbReference type="Pfam" id="PF01103">
    <property type="entry name" value="Omp85"/>
    <property type="match status" value="1"/>
</dbReference>
<keyword evidence="3 6" id="KW-0732">Signal</keyword>
<evidence type="ECO:0000256" key="5">
    <source>
        <dbReference type="ARBA" id="ARBA00023237"/>
    </source>
</evidence>
<dbReference type="PANTHER" id="PTHR12815:SF47">
    <property type="entry name" value="TRANSLOCATION AND ASSEMBLY MODULE SUBUNIT TAMA"/>
    <property type="match status" value="1"/>
</dbReference>
<dbReference type="GO" id="GO:0019867">
    <property type="term" value="C:outer membrane"/>
    <property type="evidence" value="ECO:0007669"/>
    <property type="project" value="InterPro"/>
</dbReference>
<dbReference type="PROSITE" id="PS51257">
    <property type="entry name" value="PROKAR_LIPOPROTEIN"/>
    <property type="match status" value="1"/>
</dbReference>
<dbReference type="InterPro" id="IPR039910">
    <property type="entry name" value="D15-like"/>
</dbReference>
<dbReference type="RefSeq" id="WP_097551102.1">
    <property type="nucleotide sequence ID" value="NZ_NSLY01000040.1"/>
</dbReference>
<comment type="subcellular location">
    <subcellularLocation>
        <location evidence="1">Membrane</location>
    </subcellularLocation>
</comment>
<keyword evidence="4" id="KW-0472">Membrane</keyword>
<accession>A0A2A6ED94</accession>
<reference evidence="8 9" key="1">
    <citation type="submission" date="2017-09" db="EMBL/GenBank/DDBJ databases">
        <title>Phase variable restriction modification systems are present in the genome sequences of periodontal pathogens Prevotella intermedia, Tannerella forsythia and Porphyromonas gingivalis.</title>
        <authorList>
            <person name="Haigh R.D."/>
            <person name="Crawford L."/>
            <person name="Ralph J."/>
            <person name="Wanford J."/>
            <person name="Vartoukian S.R."/>
            <person name="Hijazib K."/>
            <person name="Wade W."/>
            <person name="Oggioni M.R."/>
        </authorList>
    </citation>
    <scope>NUCLEOTIDE SEQUENCE [LARGE SCALE GENOMIC DNA]</scope>
    <source>
        <strain evidence="8 9">WW2834</strain>
    </source>
</reference>
<proteinExistence type="predicted"/>
<dbReference type="PANTHER" id="PTHR12815">
    <property type="entry name" value="SORTING AND ASSEMBLY MACHINERY SAMM50 PROTEIN FAMILY MEMBER"/>
    <property type="match status" value="1"/>
</dbReference>
<evidence type="ECO:0000256" key="1">
    <source>
        <dbReference type="ARBA" id="ARBA00004370"/>
    </source>
</evidence>
<evidence type="ECO:0000256" key="2">
    <source>
        <dbReference type="ARBA" id="ARBA00022692"/>
    </source>
</evidence>
<evidence type="ECO:0000256" key="6">
    <source>
        <dbReference type="SAM" id="SignalP"/>
    </source>
</evidence>
<evidence type="ECO:0000259" key="7">
    <source>
        <dbReference type="Pfam" id="PF01103"/>
    </source>
</evidence>
<dbReference type="InterPro" id="IPR000184">
    <property type="entry name" value="Bac_surfAg_D15"/>
</dbReference>
<sequence length="757" mass="87565">MFRIKGFHTYFLLFFATLALLLSSCSTDKFVADGSYLLDKVELCSDEADFNATQLAQYVRQKENSRWFSFFKIPLGTYSLAGRDTSKWINRTLQRIGEKPVYYDTLQARLSCEDLRVAMNNMGYMNARVVFNTKVRGKKLKAIYTLLPGKPFMIDRFSYDIQDSIISDILKADLSQGFDATHPRQFTVLALDNERKRITKILNDQGYYRFNKDYIYYTADTVRGSRAVDVTLHLTKYQPSSASEPALHPRYIVGRVNVLPGDSTGLHIRREIIADNTLIEPGKYFSATDLQTTYNNLARLGAIRYTDIEFKEMQRVDSIIVGKMLGYQQSEKRYLEANIKLSSNKPNTISFQPEGTNTAGDLGAAAVLTYQNRNLFHGSELFSIELRAAFEAIKGLEGYNNHNYEEYGVQARLQFPRFLSPFSTREFRRRSNAVSELSVSWDLQDRPEFHRRVFSAAWKYNWSNARRHLRYELEVPDLSYVYMPWISERFKKDYLDNVNNRNAILRYNYEDLFIMRAGFSLSYNRNDDVAIRAKVESAGNLLSIADNLSNFKKNEQGQSKIFNIAYAQYLKFDFAFTRILRFDPRNSLALHADFGIAYPYGNSKVLPFEKRYIAGGPNSVRGWSVRELGPGGFRGTDGRIDFINQTGDLKLNLNAEYRTRLFWKFDGAAFIDAGNIWTLREYAEQPDGQFRFDKFWQQIAAAYGLGLRLNFDYFILRFDAGMKAINPAYTSLKEHFPLFHPRFGRNFTFHFAVGLPF</sequence>
<dbReference type="Proteomes" id="UP000219058">
    <property type="component" value="Unassembled WGS sequence"/>
</dbReference>
<evidence type="ECO:0000256" key="4">
    <source>
        <dbReference type="ARBA" id="ARBA00023136"/>
    </source>
</evidence>
<feature type="signal peptide" evidence="6">
    <location>
        <begin position="1"/>
        <end position="31"/>
    </location>
</feature>
<feature type="domain" description="Bacterial surface antigen (D15)" evidence="7">
    <location>
        <begin position="567"/>
        <end position="755"/>
    </location>
</feature>
<feature type="chain" id="PRO_5018228555" description="Bacterial surface antigen (D15) domain-containing protein" evidence="6">
    <location>
        <begin position="32"/>
        <end position="757"/>
    </location>
</feature>
<evidence type="ECO:0000256" key="3">
    <source>
        <dbReference type="ARBA" id="ARBA00022729"/>
    </source>
</evidence>
<keyword evidence="5" id="KW-0998">Cell outer membrane</keyword>